<dbReference type="EMBL" id="LCKX01000001">
    <property type="protein sequence ID" value="KKU08277.1"/>
    <property type="molecule type" value="Genomic_DNA"/>
</dbReference>
<evidence type="ECO:0000313" key="3">
    <source>
        <dbReference type="EMBL" id="KKU08277.1"/>
    </source>
</evidence>
<protein>
    <submittedName>
        <fullName evidence="3">NUDIX hydrolase</fullName>
    </submittedName>
</protein>
<feature type="domain" description="Nudix hydrolase" evidence="2">
    <location>
        <begin position="29"/>
        <end position="160"/>
    </location>
</feature>
<name>A0A0G1MJK8_9BACT</name>
<dbReference type="SUPFAM" id="SSF55811">
    <property type="entry name" value="Nudix"/>
    <property type="match status" value="2"/>
</dbReference>
<dbReference type="CDD" id="cd02883">
    <property type="entry name" value="NUDIX_Hydrolase"/>
    <property type="match status" value="1"/>
</dbReference>
<evidence type="ECO:0000259" key="2">
    <source>
        <dbReference type="PROSITE" id="PS51462"/>
    </source>
</evidence>
<keyword evidence="1 3" id="KW-0378">Hydrolase</keyword>
<dbReference type="PROSITE" id="PS51462">
    <property type="entry name" value="NUDIX"/>
    <property type="match status" value="2"/>
</dbReference>
<dbReference type="Proteomes" id="UP000033999">
    <property type="component" value="Unassembled WGS sequence"/>
</dbReference>
<proteinExistence type="predicted"/>
<feature type="domain" description="Nudix hydrolase" evidence="2">
    <location>
        <begin position="187"/>
        <end position="315"/>
    </location>
</feature>
<dbReference type="PANTHER" id="PTHR43736:SF1">
    <property type="entry name" value="DIHYDRONEOPTERIN TRIPHOSPHATE DIPHOSPHATASE"/>
    <property type="match status" value="1"/>
</dbReference>
<dbReference type="CDD" id="cd18873">
    <property type="entry name" value="NUDIX_NadM_like"/>
    <property type="match status" value="1"/>
</dbReference>
<organism evidence="3 4">
    <name type="scientific">Candidatus Magasanikbacteria bacterium GW2011_GWA2_45_39</name>
    <dbReference type="NCBI Taxonomy" id="1619041"/>
    <lineage>
        <taxon>Bacteria</taxon>
        <taxon>Candidatus Magasanikiibacteriota</taxon>
    </lineage>
</organism>
<dbReference type="AlphaFoldDB" id="A0A0G1MJK8"/>
<accession>A0A0G1MJK8</accession>
<dbReference type="PROSITE" id="PS00893">
    <property type="entry name" value="NUDIX_BOX"/>
    <property type="match status" value="1"/>
</dbReference>
<dbReference type="InterPro" id="IPR000086">
    <property type="entry name" value="NUDIX_hydrolase_dom"/>
</dbReference>
<dbReference type="GO" id="GO:0016787">
    <property type="term" value="F:hydrolase activity"/>
    <property type="evidence" value="ECO:0007669"/>
    <property type="project" value="UniProtKB-KW"/>
</dbReference>
<gene>
    <name evidence="3" type="ORF">UX10_C0001G0036</name>
</gene>
<dbReference type="InterPro" id="IPR020084">
    <property type="entry name" value="NUDIX_hydrolase_CS"/>
</dbReference>
<comment type="caution">
    <text evidence="3">The sequence shown here is derived from an EMBL/GenBank/DDBJ whole genome shotgun (WGS) entry which is preliminary data.</text>
</comment>
<dbReference type="Pfam" id="PF00293">
    <property type="entry name" value="NUDIX"/>
    <property type="match status" value="2"/>
</dbReference>
<dbReference type="InterPro" id="IPR015797">
    <property type="entry name" value="NUDIX_hydrolase-like_dom_sf"/>
</dbReference>
<sequence length="319" mass="36543">MTDRHSRHGRLCGLIFFLNMLTYSQQSDYPVVKVGVILSDEQGRILLTRRAAEPFKDFWDIPGGTLEVADFNAETGACREIKEELGVSCELLSLVGIYSNPERDPRYHALALVYTGKITGGDIVLNRHVAEYAWFDPQTLPSNVGFEHSRILNDFKNKKISLLSIKRRIYAEYTEKPFAYNDARFKDRVRAASGAIVIKGNSILLAKRCREPFNGMWYIPGGHVLVRETMEETLVREIREELGVSCRVGKLFGVYSDRGRDPRNASVTAFYFTELDSERFEKNFEVNDFRYFSLSEVPELGYHQNIIIEDIKDFLSSPI</sequence>
<reference evidence="3 4" key="1">
    <citation type="journal article" date="2015" name="Nature">
        <title>rRNA introns, odd ribosomes, and small enigmatic genomes across a large radiation of phyla.</title>
        <authorList>
            <person name="Brown C.T."/>
            <person name="Hug L.A."/>
            <person name="Thomas B.C."/>
            <person name="Sharon I."/>
            <person name="Castelle C.J."/>
            <person name="Singh A."/>
            <person name="Wilkins M.J."/>
            <person name="Williams K.H."/>
            <person name="Banfield J.F."/>
        </authorList>
    </citation>
    <scope>NUCLEOTIDE SEQUENCE [LARGE SCALE GENOMIC DNA]</scope>
</reference>
<evidence type="ECO:0000313" key="4">
    <source>
        <dbReference type="Proteomes" id="UP000033999"/>
    </source>
</evidence>
<dbReference type="Gene3D" id="3.90.79.10">
    <property type="entry name" value="Nucleoside Triphosphate Pyrophosphohydrolase"/>
    <property type="match status" value="2"/>
</dbReference>
<evidence type="ECO:0000256" key="1">
    <source>
        <dbReference type="ARBA" id="ARBA00022801"/>
    </source>
</evidence>
<dbReference type="PANTHER" id="PTHR43736">
    <property type="entry name" value="ADP-RIBOSE PYROPHOSPHATASE"/>
    <property type="match status" value="1"/>
</dbReference>